<reference evidence="2" key="2">
    <citation type="submission" date="2021-04" db="EMBL/GenBank/DDBJ databases">
        <authorList>
            <person name="Wen M.-L."/>
            <person name="Han X.-L."/>
            <person name="Xiong J."/>
        </authorList>
    </citation>
    <scope>NUCLEOTIDE SEQUENCE</scope>
    <source>
        <strain evidence="2">AGR0001</strain>
    </source>
</reference>
<gene>
    <name evidence="2" type="ORF">SU9_028165</name>
    <name evidence="1" type="ORF">SU9_03391</name>
</gene>
<sequence length="402" mass="43916">MAAPKFDTARHGRKGRRATGAVAVSLLAGIPVLGGAAALAVATEPHPAQPAADRPDSPPAGRFVTAVSGSGEAKQIRMYQRGKPDPIWTWNAGDAEKLLSGQDKGRKEIKDLFSCIYKGTSATEAKWAAGGKKITAILGSAAVVIDYPSKRVLFGACNDTNMHSLEMLPHDRLAVATTGKTREDGVWVYDTRRKVADRPVQKMTGLPSAHALQWDQSGGTLWVAGTDTWPQTDRAVHGRLVGYAYDKSSSQPLSYDRRRDYTMRQSAALKEEFPGWKEGPHELTAVPNQRKLLVTTDRDVYAFDVTTGRFTYDLSSSYFKGFTSPTPTRNGHGIPRSGMKSLSLSAAGDFLYTSNDWGSDFTKEARFFDKGAERPRASSVKLPRDIYKARWFAGTPGWPTAR</sequence>
<dbReference type="OrthoDB" id="1007317at2"/>
<protein>
    <recommendedName>
        <fullName evidence="4">WD40 repeat domain-containing protein</fullName>
    </recommendedName>
</protein>
<accession>J2A2R9</accession>
<dbReference type="KEGG" id="sauh:SU9_028165"/>
<keyword evidence="3" id="KW-1185">Reference proteome</keyword>
<evidence type="ECO:0000313" key="2">
    <source>
        <dbReference type="EMBL" id="QTZ94847.1"/>
    </source>
</evidence>
<dbReference type="InterPro" id="IPR011044">
    <property type="entry name" value="Quino_amine_DH_bsu"/>
</dbReference>
<reference evidence="1" key="1">
    <citation type="journal article" date="2012" name="J. Bacteriol.">
        <title>Genome Sequence of Streptomyces auratus Strain AGR0001, a Phoslactomycin-Producing Actinomycete.</title>
        <authorList>
            <person name="Han X."/>
            <person name="Li M."/>
            <person name="Ding Z."/>
            <person name="Zhao J."/>
            <person name="Ji K."/>
            <person name="Wen M."/>
            <person name="Lu T."/>
        </authorList>
    </citation>
    <scope>NUCLEOTIDE SEQUENCE [LARGE SCALE GENOMIC DNA]</scope>
    <source>
        <strain evidence="1">AGR0001</strain>
    </source>
</reference>
<evidence type="ECO:0000313" key="1">
    <source>
        <dbReference type="EMBL" id="EJJ08496.1"/>
    </source>
</evidence>
<dbReference type="Pfam" id="PF20138">
    <property type="entry name" value="DUF6528"/>
    <property type="match status" value="1"/>
</dbReference>
<organism evidence="1">
    <name type="scientific">Streptomyces auratus AGR0001</name>
    <dbReference type="NCBI Taxonomy" id="1160718"/>
    <lineage>
        <taxon>Bacteria</taxon>
        <taxon>Bacillati</taxon>
        <taxon>Actinomycetota</taxon>
        <taxon>Actinomycetes</taxon>
        <taxon>Kitasatosporales</taxon>
        <taxon>Streptomycetaceae</taxon>
        <taxon>Streptomyces</taxon>
    </lineage>
</organism>
<dbReference type="SUPFAM" id="SSF50969">
    <property type="entry name" value="YVTN repeat-like/Quinoprotein amine dehydrogenase"/>
    <property type="match status" value="1"/>
</dbReference>
<dbReference type="InterPro" id="IPR045383">
    <property type="entry name" value="DUF6528"/>
</dbReference>
<evidence type="ECO:0000313" key="3">
    <source>
        <dbReference type="Proteomes" id="UP000009036"/>
    </source>
</evidence>
<name>J2A2R9_9ACTN</name>
<dbReference type="EMBL" id="CP072931">
    <property type="protein sequence ID" value="QTZ94847.1"/>
    <property type="molecule type" value="Genomic_DNA"/>
</dbReference>
<dbReference type="HOGENOM" id="CLU_062660_0_0_11"/>
<dbReference type="RefSeq" id="WP_006602262.1">
    <property type="nucleotide sequence ID" value="NZ_CP072931.1"/>
</dbReference>
<dbReference type="Proteomes" id="UP000009036">
    <property type="component" value="Chromosome"/>
</dbReference>
<dbReference type="EMBL" id="AJGV01000027">
    <property type="protein sequence ID" value="EJJ08496.1"/>
    <property type="molecule type" value="Genomic_DNA"/>
</dbReference>
<dbReference type="PATRIC" id="fig|1160718.3.peg.702"/>
<evidence type="ECO:0008006" key="4">
    <source>
        <dbReference type="Google" id="ProtNLM"/>
    </source>
</evidence>
<dbReference type="AlphaFoldDB" id="J2A2R9"/>
<proteinExistence type="predicted"/>